<protein>
    <submittedName>
        <fullName evidence="1">Uncharacterized protein</fullName>
    </submittedName>
</protein>
<evidence type="ECO:0000313" key="2">
    <source>
        <dbReference type="Proteomes" id="UP001151760"/>
    </source>
</evidence>
<comment type="caution">
    <text evidence="1">The sequence shown here is derived from an EMBL/GenBank/DDBJ whole genome shotgun (WGS) entry which is preliminary data.</text>
</comment>
<organism evidence="1 2">
    <name type="scientific">Tanacetum coccineum</name>
    <dbReference type="NCBI Taxonomy" id="301880"/>
    <lineage>
        <taxon>Eukaryota</taxon>
        <taxon>Viridiplantae</taxon>
        <taxon>Streptophyta</taxon>
        <taxon>Embryophyta</taxon>
        <taxon>Tracheophyta</taxon>
        <taxon>Spermatophyta</taxon>
        <taxon>Magnoliopsida</taxon>
        <taxon>eudicotyledons</taxon>
        <taxon>Gunneridae</taxon>
        <taxon>Pentapetalae</taxon>
        <taxon>asterids</taxon>
        <taxon>campanulids</taxon>
        <taxon>Asterales</taxon>
        <taxon>Asteraceae</taxon>
        <taxon>Asteroideae</taxon>
        <taxon>Anthemideae</taxon>
        <taxon>Anthemidinae</taxon>
        <taxon>Tanacetum</taxon>
    </lineage>
</organism>
<sequence length="122" mass="13208">MLGDWEALVLPWRANPSPGCVGNEFVKGMGIEDKDSIDCTLVVKIIALVDFHNPTDSEVTQRDKVADKLSSSSKELSEIPNAIAYSSSLLSEEDPSSSLKTCLAIRARDLYIISCSCTSKPS</sequence>
<reference evidence="1" key="2">
    <citation type="submission" date="2022-01" db="EMBL/GenBank/DDBJ databases">
        <authorList>
            <person name="Yamashiro T."/>
            <person name="Shiraishi A."/>
            <person name="Satake H."/>
            <person name="Nakayama K."/>
        </authorList>
    </citation>
    <scope>NUCLEOTIDE SEQUENCE</scope>
</reference>
<accession>A0ABQ5AEI0</accession>
<name>A0ABQ5AEI0_9ASTR</name>
<proteinExistence type="predicted"/>
<dbReference type="EMBL" id="BQNB010012126">
    <property type="protein sequence ID" value="GJS99580.1"/>
    <property type="molecule type" value="Genomic_DNA"/>
</dbReference>
<evidence type="ECO:0000313" key="1">
    <source>
        <dbReference type="EMBL" id="GJS99580.1"/>
    </source>
</evidence>
<dbReference type="Proteomes" id="UP001151760">
    <property type="component" value="Unassembled WGS sequence"/>
</dbReference>
<keyword evidence="2" id="KW-1185">Reference proteome</keyword>
<gene>
    <name evidence="1" type="ORF">Tco_0820750</name>
</gene>
<reference evidence="1" key="1">
    <citation type="journal article" date="2022" name="Int. J. Mol. Sci.">
        <title>Draft Genome of Tanacetum Coccineum: Genomic Comparison of Closely Related Tanacetum-Family Plants.</title>
        <authorList>
            <person name="Yamashiro T."/>
            <person name="Shiraishi A."/>
            <person name="Nakayama K."/>
            <person name="Satake H."/>
        </authorList>
    </citation>
    <scope>NUCLEOTIDE SEQUENCE</scope>
</reference>